<dbReference type="RefSeq" id="WP_086975753.1">
    <property type="nucleotide sequence ID" value="NZ_NFSB01000070.1"/>
</dbReference>
<protein>
    <submittedName>
        <fullName evidence="1">Uncharacterized protein</fullName>
    </submittedName>
</protein>
<proteinExistence type="predicted"/>
<organism evidence="1 2">
    <name type="scientific">Pseudomonas putida</name>
    <name type="common">Arthrobacter siderocapsulatus</name>
    <dbReference type="NCBI Taxonomy" id="303"/>
    <lineage>
        <taxon>Bacteria</taxon>
        <taxon>Pseudomonadati</taxon>
        <taxon>Pseudomonadota</taxon>
        <taxon>Gammaproteobacteria</taxon>
        <taxon>Pseudomonadales</taxon>
        <taxon>Pseudomonadaceae</taxon>
        <taxon>Pseudomonas</taxon>
    </lineage>
</organism>
<evidence type="ECO:0000313" key="1">
    <source>
        <dbReference type="EMBL" id="OUM34435.1"/>
    </source>
</evidence>
<dbReference type="Pfam" id="PF26207">
    <property type="entry name" value="Phage_phiTE_015"/>
    <property type="match status" value="1"/>
</dbReference>
<accession>A0A1Y3L8T9</accession>
<dbReference type="AlphaFoldDB" id="A0A1Y3L8T9"/>
<gene>
    <name evidence="1" type="ORF">B8W72_10510</name>
</gene>
<dbReference type="EMBL" id="NFSB01000070">
    <property type="protein sequence ID" value="OUM34435.1"/>
    <property type="molecule type" value="Genomic_DNA"/>
</dbReference>
<dbReference type="InterPro" id="IPR058601">
    <property type="entry name" value="Phage_phiTE_015-like"/>
</dbReference>
<evidence type="ECO:0000313" key="2">
    <source>
        <dbReference type="Proteomes" id="UP000196082"/>
    </source>
</evidence>
<dbReference type="Proteomes" id="UP000196082">
    <property type="component" value="Unassembled WGS sequence"/>
</dbReference>
<reference evidence="1 2" key="1">
    <citation type="submission" date="2017-05" db="EMBL/GenBank/DDBJ databases">
        <title>Whole genome sequence of Pseudomonas putida isolate 1312 commercialized as a biostimulant.</title>
        <authorList>
            <person name="Crovadore J."/>
            <person name="Blanc P."/>
            <person name="Chablais R."/>
            <person name="Cochard B."/>
            <person name="Grizard D."/>
            <person name="Lefort F."/>
        </authorList>
    </citation>
    <scope>NUCLEOTIDE SEQUENCE [LARGE SCALE GENOMIC DNA]</scope>
    <source>
        <strain evidence="1 2">1312</strain>
    </source>
</reference>
<comment type="caution">
    <text evidence="1">The sequence shown here is derived from an EMBL/GenBank/DDBJ whole genome shotgun (WGS) entry which is preliminary data.</text>
</comment>
<sequence length="101" mass="11427">MSNQDERRAVFEIAFVKKTASLKKSRPDGYEEVLLKGMEFNRVGDSYKNPVAGSAWWAWNASREAVVVEIPSFDDYPASMARDMQESLRSIIEAQGLKVKP</sequence>
<name>A0A1Y3L8T9_PSEPU</name>